<proteinExistence type="predicted"/>
<name>A0ABR9AP97_9BACT</name>
<dbReference type="Proteomes" id="UP000647133">
    <property type="component" value="Unassembled WGS sequence"/>
</dbReference>
<dbReference type="EMBL" id="JACYTQ010000007">
    <property type="protein sequence ID" value="MBD8490613.1"/>
    <property type="molecule type" value="Genomic_DNA"/>
</dbReference>
<evidence type="ECO:0000313" key="1">
    <source>
        <dbReference type="EMBL" id="MBD8490613.1"/>
    </source>
</evidence>
<reference evidence="1 2" key="1">
    <citation type="submission" date="2020-09" db="EMBL/GenBank/DDBJ databases">
        <title>Echinicola sp. CAU 1574 isolated from sand of Sido Beach.</title>
        <authorList>
            <person name="Kim W."/>
        </authorList>
    </citation>
    <scope>NUCLEOTIDE SEQUENCE [LARGE SCALE GENOMIC DNA]</scope>
    <source>
        <strain evidence="1 2">CAU 1574</strain>
    </source>
</reference>
<organism evidence="1 2">
    <name type="scientific">Echinicola arenosa</name>
    <dbReference type="NCBI Taxonomy" id="2774144"/>
    <lineage>
        <taxon>Bacteria</taxon>
        <taxon>Pseudomonadati</taxon>
        <taxon>Bacteroidota</taxon>
        <taxon>Cytophagia</taxon>
        <taxon>Cytophagales</taxon>
        <taxon>Cyclobacteriaceae</taxon>
        <taxon>Echinicola</taxon>
    </lineage>
</organism>
<protein>
    <submittedName>
        <fullName evidence="1">Uncharacterized protein</fullName>
    </submittedName>
</protein>
<keyword evidence="2" id="KW-1185">Reference proteome</keyword>
<comment type="caution">
    <text evidence="1">The sequence shown here is derived from an EMBL/GenBank/DDBJ whole genome shotgun (WGS) entry which is preliminary data.</text>
</comment>
<dbReference type="RefSeq" id="WP_192011484.1">
    <property type="nucleotide sequence ID" value="NZ_JACYTQ010000007.1"/>
</dbReference>
<evidence type="ECO:0000313" key="2">
    <source>
        <dbReference type="Proteomes" id="UP000647133"/>
    </source>
</evidence>
<sequence length="70" mass="7784">MILVFKTSIDNETEVNHVAPVLNRILGNGAWNFDLEDCDRILRVVTEVDQVEEIATAISASGFFCEELGD</sequence>
<gene>
    <name evidence="1" type="ORF">IFO69_17805</name>
</gene>
<accession>A0ABR9AP97</accession>